<reference evidence="7" key="1">
    <citation type="submission" date="2018-05" db="EMBL/GenBank/DDBJ databases">
        <authorList>
            <person name="Lanie J.A."/>
            <person name="Ng W.-L."/>
            <person name="Kazmierczak K.M."/>
            <person name="Andrzejewski T.M."/>
            <person name="Davidsen T.M."/>
            <person name="Wayne K.J."/>
            <person name="Tettelin H."/>
            <person name="Glass J.I."/>
            <person name="Rusch D."/>
            <person name="Podicherti R."/>
            <person name="Tsui H.-C.T."/>
            <person name="Winkler M.E."/>
        </authorList>
    </citation>
    <scope>NUCLEOTIDE SEQUENCE</scope>
</reference>
<dbReference type="CDD" id="cd11648">
    <property type="entry name" value="RsmI"/>
    <property type="match status" value="1"/>
</dbReference>
<dbReference type="PANTHER" id="PTHR46111:SF1">
    <property type="entry name" value="RIBOSOMAL RNA SMALL SUBUNIT METHYLTRANSFERASE I"/>
    <property type="match status" value="1"/>
</dbReference>
<keyword evidence="2" id="KW-0698">rRNA processing</keyword>
<dbReference type="Gene3D" id="3.40.1010.10">
    <property type="entry name" value="Cobalt-precorrin-4 Transmethylase, Domain 1"/>
    <property type="match status" value="1"/>
</dbReference>
<dbReference type="InterPro" id="IPR014777">
    <property type="entry name" value="4pyrrole_Mease_sub1"/>
</dbReference>
<dbReference type="Gene3D" id="3.30.950.10">
    <property type="entry name" value="Methyltransferase, Cobalt-precorrin-4 Transmethylase, Domain 2"/>
    <property type="match status" value="1"/>
</dbReference>
<dbReference type="GO" id="GO:0008168">
    <property type="term" value="F:methyltransferase activity"/>
    <property type="evidence" value="ECO:0007669"/>
    <property type="project" value="UniProtKB-KW"/>
</dbReference>
<evidence type="ECO:0000256" key="2">
    <source>
        <dbReference type="ARBA" id="ARBA00022552"/>
    </source>
</evidence>
<organism evidence="7">
    <name type="scientific">marine metagenome</name>
    <dbReference type="NCBI Taxonomy" id="408172"/>
    <lineage>
        <taxon>unclassified sequences</taxon>
        <taxon>metagenomes</taxon>
        <taxon>ecological metagenomes</taxon>
    </lineage>
</organism>
<evidence type="ECO:0000313" key="7">
    <source>
        <dbReference type="EMBL" id="SUZ69410.1"/>
    </source>
</evidence>
<dbReference type="InterPro" id="IPR018063">
    <property type="entry name" value="SAM_MeTrfase_RsmI_CS"/>
</dbReference>
<keyword evidence="5" id="KW-0949">S-adenosyl-L-methionine</keyword>
<evidence type="ECO:0000256" key="4">
    <source>
        <dbReference type="ARBA" id="ARBA00022679"/>
    </source>
</evidence>
<dbReference type="InterPro" id="IPR000878">
    <property type="entry name" value="4pyrrol_Mease"/>
</dbReference>
<name>A0A381PR89_9ZZZZ</name>
<dbReference type="SUPFAM" id="SSF53790">
    <property type="entry name" value="Tetrapyrrole methylase"/>
    <property type="match status" value="1"/>
</dbReference>
<evidence type="ECO:0000256" key="5">
    <source>
        <dbReference type="ARBA" id="ARBA00022691"/>
    </source>
</evidence>
<evidence type="ECO:0000259" key="6">
    <source>
        <dbReference type="Pfam" id="PF00590"/>
    </source>
</evidence>
<accession>A0A381PR89</accession>
<dbReference type="PANTHER" id="PTHR46111">
    <property type="entry name" value="RIBOSOMAL RNA SMALL SUBUNIT METHYLTRANSFERASE I"/>
    <property type="match status" value="1"/>
</dbReference>
<dbReference type="InterPro" id="IPR035996">
    <property type="entry name" value="4pyrrol_Methylase_sf"/>
</dbReference>
<protein>
    <recommendedName>
        <fullName evidence="6">Tetrapyrrole methylase domain-containing protein</fullName>
    </recommendedName>
</protein>
<dbReference type="HAMAP" id="MF_01877">
    <property type="entry name" value="16SrRNA_methyltr_I"/>
    <property type="match status" value="1"/>
</dbReference>
<dbReference type="PROSITE" id="PS01296">
    <property type="entry name" value="RSMI"/>
    <property type="match status" value="1"/>
</dbReference>
<dbReference type="GO" id="GO:0032259">
    <property type="term" value="P:methylation"/>
    <property type="evidence" value="ECO:0007669"/>
    <property type="project" value="UniProtKB-KW"/>
</dbReference>
<dbReference type="PIRSF" id="PIRSF005917">
    <property type="entry name" value="MTase_YraL"/>
    <property type="match status" value="1"/>
</dbReference>
<dbReference type="FunFam" id="3.40.1010.10:FF:000007">
    <property type="entry name" value="Ribosomal RNA small subunit methyltransferase I"/>
    <property type="match status" value="1"/>
</dbReference>
<keyword evidence="4" id="KW-0808">Transferase</keyword>
<dbReference type="InterPro" id="IPR014776">
    <property type="entry name" value="4pyrrole_Mease_sub2"/>
</dbReference>
<feature type="domain" description="Tetrapyrrole methylase" evidence="6">
    <location>
        <begin position="7"/>
        <end position="203"/>
    </location>
</feature>
<dbReference type="Pfam" id="PF00590">
    <property type="entry name" value="TP_methylase"/>
    <property type="match status" value="1"/>
</dbReference>
<dbReference type="EMBL" id="UINC01001061">
    <property type="protein sequence ID" value="SUZ69410.1"/>
    <property type="molecule type" value="Genomic_DNA"/>
</dbReference>
<dbReference type="AlphaFoldDB" id="A0A381PR89"/>
<dbReference type="FunFam" id="3.30.950.10:FF:000002">
    <property type="entry name" value="Ribosomal RNA small subunit methyltransferase I"/>
    <property type="match status" value="1"/>
</dbReference>
<sequence>MTNTGILFIVATPIGNLDDVSQRAAEVLANVNVIAAEDTRHTRKLLNQLKIDTPLTAYHDYSDAKKADKLLLRVQQGQSVALVSDAGTPLISDPGYRLVRLARKSGITVRPIPGASAVIAALSVAGLATDKFIFEGFLPAKASARNKRLKELVFESRTLVFYESPHRVVKTMAALNEILGKERQIFIGRELTKKFESHFFGEVQKGLIWLGEDRDQQKGEFVIVVAGCEPELFDAYQRQQALDLIKILRKDLSLNRAVSISSHVFAARKNQLYALALAEDTEE</sequence>
<evidence type="ECO:0000256" key="1">
    <source>
        <dbReference type="ARBA" id="ARBA00022490"/>
    </source>
</evidence>
<dbReference type="GO" id="GO:0006364">
    <property type="term" value="P:rRNA processing"/>
    <property type="evidence" value="ECO:0007669"/>
    <property type="project" value="UniProtKB-KW"/>
</dbReference>
<evidence type="ECO:0000256" key="3">
    <source>
        <dbReference type="ARBA" id="ARBA00022603"/>
    </source>
</evidence>
<gene>
    <name evidence="7" type="ORF">METZ01_LOCUS22264</name>
</gene>
<keyword evidence="3" id="KW-0489">Methyltransferase</keyword>
<proteinExistence type="inferred from homology"/>
<keyword evidence="1" id="KW-0963">Cytoplasm</keyword>
<dbReference type="InterPro" id="IPR008189">
    <property type="entry name" value="rRNA_ssu_MeTfrase_I"/>
</dbReference>
<dbReference type="NCBIfam" id="TIGR00096">
    <property type="entry name" value="16S rRNA (cytidine(1402)-2'-O)-methyltransferase"/>
    <property type="match status" value="1"/>
</dbReference>